<dbReference type="RefSeq" id="WP_216568363.1">
    <property type="nucleotide sequence ID" value="NZ_JAHLOQ010000003.1"/>
</dbReference>
<feature type="binding site" evidence="8">
    <location>
        <position position="555"/>
    </location>
    <ligand>
        <name>Zn(2+)</name>
        <dbReference type="ChEBI" id="CHEBI:29105"/>
        <label>1</label>
    </ligand>
</feature>
<dbReference type="Pfam" id="PF04851">
    <property type="entry name" value="ResIII"/>
    <property type="match status" value="1"/>
</dbReference>
<keyword evidence="12" id="KW-1185">Reference proteome</keyword>
<comment type="function">
    <text evidence="8">Initiates the restart of stalled replication forks, which reloads the replicative helicase on sites other than the origin of replication. Recognizes and binds to abandoned replication forks and remodels them to uncover a helicase loading site. Promotes assembly of the primosome at these replication forks.</text>
</comment>
<name>A0ABS6DUC1_9FIRM</name>
<dbReference type="InterPro" id="IPR041236">
    <property type="entry name" value="PriA_C"/>
</dbReference>
<dbReference type="InterPro" id="IPR040498">
    <property type="entry name" value="PriA_CRR"/>
</dbReference>
<comment type="catalytic activity">
    <reaction evidence="8">
        <text>ATP + H2O = ADP + phosphate + H(+)</text>
        <dbReference type="Rhea" id="RHEA:13065"/>
        <dbReference type="ChEBI" id="CHEBI:15377"/>
        <dbReference type="ChEBI" id="CHEBI:15378"/>
        <dbReference type="ChEBI" id="CHEBI:30616"/>
        <dbReference type="ChEBI" id="CHEBI:43474"/>
        <dbReference type="ChEBI" id="CHEBI:456216"/>
        <dbReference type="EC" id="5.6.2.4"/>
    </reaction>
</comment>
<comment type="similarity">
    <text evidence="8">Belongs to the helicase family. PriA subfamily.</text>
</comment>
<protein>
    <recommendedName>
        <fullName evidence="8">Replication restart protein PriA</fullName>
    </recommendedName>
    <alternativeName>
        <fullName evidence="8">ATP-dependent DNA helicase PriA</fullName>
        <ecNumber evidence="8">5.6.2.4</ecNumber>
    </alternativeName>
    <alternativeName>
        <fullName evidence="8">DNA 3'-5' helicase PriA</fullName>
    </alternativeName>
</protein>
<dbReference type="InterPro" id="IPR006935">
    <property type="entry name" value="Helicase/UvrB_N"/>
</dbReference>
<dbReference type="InterPro" id="IPR001650">
    <property type="entry name" value="Helicase_C-like"/>
</dbReference>
<proteinExistence type="inferred from homology"/>
<gene>
    <name evidence="8 11" type="primary">priA</name>
    <name evidence="11" type="ORF">KQI20_02005</name>
</gene>
<comment type="catalytic activity">
    <reaction evidence="8">
        <text>Couples ATP hydrolysis with the unwinding of duplex DNA by translocating in the 3'-5' direction.</text>
        <dbReference type="EC" id="5.6.2.4"/>
    </reaction>
</comment>
<dbReference type="InterPro" id="IPR041222">
    <property type="entry name" value="PriA_3primeBD"/>
</dbReference>
<comment type="subunit">
    <text evidence="8">Component of the replication restart primosome.</text>
</comment>
<feature type="binding site" evidence="8">
    <location>
        <position position="564"/>
    </location>
    <ligand>
        <name>Zn(2+)</name>
        <dbReference type="ChEBI" id="CHEBI:29105"/>
        <label>2</label>
    </ligand>
</feature>
<evidence type="ECO:0000256" key="1">
    <source>
        <dbReference type="ARBA" id="ARBA00022515"/>
    </source>
</evidence>
<dbReference type="InterPro" id="IPR005259">
    <property type="entry name" value="PriA"/>
</dbReference>
<dbReference type="PANTHER" id="PTHR30580">
    <property type="entry name" value="PRIMOSOMAL PROTEIN N"/>
    <property type="match status" value="1"/>
</dbReference>
<feature type="binding site" evidence="8">
    <location>
        <position position="595"/>
    </location>
    <ligand>
        <name>Zn(2+)</name>
        <dbReference type="ChEBI" id="CHEBI:29105"/>
        <label>1</label>
    </ligand>
</feature>
<keyword evidence="3 8" id="KW-0479">Metal-binding</keyword>
<evidence type="ECO:0000256" key="6">
    <source>
        <dbReference type="ARBA" id="ARBA00022840"/>
    </source>
</evidence>
<keyword evidence="5 8" id="KW-0862">Zinc</keyword>
<dbReference type="Pfam" id="PF18319">
    <property type="entry name" value="Zn_ribbon_PriA"/>
    <property type="match status" value="1"/>
</dbReference>
<dbReference type="NCBIfam" id="NF004066">
    <property type="entry name" value="PRK05580.1-3"/>
    <property type="match status" value="1"/>
</dbReference>
<dbReference type="HAMAP" id="MF_00983">
    <property type="entry name" value="PriA"/>
    <property type="match status" value="1"/>
</dbReference>
<evidence type="ECO:0000256" key="3">
    <source>
        <dbReference type="ARBA" id="ARBA00022723"/>
    </source>
</evidence>
<keyword evidence="7 8" id="KW-0238">DNA-binding</keyword>
<dbReference type="Pfam" id="PF17764">
    <property type="entry name" value="PriA_3primeBD"/>
    <property type="match status" value="1"/>
</dbReference>
<dbReference type="CDD" id="cd18804">
    <property type="entry name" value="SF2_C_priA"/>
    <property type="match status" value="1"/>
</dbReference>
<evidence type="ECO:0000256" key="5">
    <source>
        <dbReference type="ARBA" id="ARBA00022833"/>
    </source>
</evidence>
<dbReference type="PROSITE" id="PS51194">
    <property type="entry name" value="HELICASE_CTER"/>
    <property type="match status" value="1"/>
</dbReference>
<accession>A0ABS6DUC1</accession>
<dbReference type="CDD" id="cd17929">
    <property type="entry name" value="DEXHc_priA"/>
    <property type="match status" value="1"/>
</dbReference>
<evidence type="ECO:0000259" key="10">
    <source>
        <dbReference type="PROSITE" id="PS51194"/>
    </source>
</evidence>
<feature type="binding site" evidence="8">
    <location>
        <position position="558"/>
    </location>
    <ligand>
        <name>Zn(2+)</name>
        <dbReference type="ChEBI" id="CHEBI:29105"/>
        <label>1</label>
    </ligand>
</feature>
<dbReference type="NCBIfam" id="TIGR00595">
    <property type="entry name" value="priA"/>
    <property type="match status" value="1"/>
</dbReference>
<reference evidence="11 12" key="1">
    <citation type="submission" date="2021-06" db="EMBL/GenBank/DDBJ databases">
        <authorList>
            <person name="Sun Q."/>
            <person name="Li D."/>
        </authorList>
    </citation>
    <scope>NUCLEOTIDE SEQUENCE [LARGE SCALE GENOMIC DNA]</scope>
    <source>
        <strain evidence="11 12">N19</strain>
    </source>
</reference>
<feature type="domain" description="Helicase C-terminal" evidence="10">
    <location>
        <begin position="590"/>
        <end position="747"/>
    </location>
</feature>
<evidence type="ECO:0000256" key="8">
    <source>
        <dbReference type="HAMAP-Rule" id="MF_00983"/>
    </source>
</evidence>
<feature type="binding site" evidence="8">
    <location>
        <position position="582"/>
    </location>
    <ligand>
        <name>Zn(2+)</name>
        <dbReference type="ChEBI" id="CHEBI:29105"/>
        <label>2</label>
    </ligand>
</feature>
<keyword evidence="2 8" id="KW-0235">DNA replication</keyword>
<dbReference type="SMART" id="SM00487">
    <property type="entry name" value="DEXDc"/>
    <property type="match status" value="1"/>
</dbReference>
<feature type="binding site" evidence="8">
    <location>
        <position position="598"/>
    </location>
    <ligand>
        <name>Zn(2+)</name>
        <dbReference type="ChEBI" id="CHEBI:29105"/>
        <label>1</label>
    </ligand>
</feature>
<comment type="cofactor">
    <cofactor evidence="8">
        <name>Zn(2+)</name>
        <dbReference type="ChEBI" id="CHEBI:29105"/>
    </cofactor>
    <text evidence="8">Binds 2 zinc ions per subunit.</text>
</comment>
<dbReference type="Pfam" id="PF00271">
    <property type="entry name" value="Helicase_C"/>
    <property type="match status" value="1"/>
</dbReference>
<feature type="binding site" evidence="8">
    <location>
        <position position="585"/>
    </location>
    <ligand>
        <name>Zn(2+)</name>
        <dbReference type="ChEBI" id="CHEBI:29105"/>
        <label>2</label>
    </ligand>
</feature>
<keyword evidence="4 8" id="KW-0547">Nucleotide-binding</keyword>
<evidence type="ECO:0000256" key="7">
    <source>
        <dbReference type="ARBA" id="ARBA00023125"/>
    </source>
</evidence>
<keyword evidence="8" id="KW-0413">Isomerase</keyword>
<sequence>MGRYVKVIVKNNSQYTDNLFTYKVPEFLQDEICLGHRVLVPFGKGNKPIEAYVFKIMHNNDEGVDTKDIYDILDERPTLKREDLELIHWMKNRYLCTYMDCINLIIPKGYKLNNYKLITLHPSLKGIEPYELYDLSEQLSENKKFVLQKVLDNKGKIKLDKLVDKRIEYSAQVAEDEEIYQVKDKKTLKRKVADNLNSLLYKMKEESLIDLKWEYKSIKNEIKICYVSLKMNYVDMMFYIKENKIRLGDKQKQVLEFLKNNDDVEINDLVDLLKASKSTINSLKEKNLIEFKYEDFYRKTKSNFNYQNKEVVLNEEQNYAIEKITSEMFDEEKKPYMIHGVTGSGKTEVYMEVIDYALKQGLDSIVLVPEISLTPQTIARFKNRFKDIVGVFHSRLSEGEKHDVLREIKKGNIRILIGARSAIFAPFNSLGVVIVDEFHESSYKSDKNPKFSTLEVGRYLVNKRNITLVLGSATPSVEEYYRAKTGEYELIELKKRANNKPLPKIEVVDMKEELKCGNRSFLSNKLRLQIEEEIKNNNQVILFLNRRGYSSFVSCRECGYVFKCKNCDISLTYHKKQNIGKCHYCGYEEVIPQKCPECESKYVKAFGLGTEKIEEEIKQIFEGVRVLRLDKDTTSQKHELENILNKFQNREADILIGTQMISKGLDFNHVTLVGILSADMMLNFPDFKSFENTFQLVTQVSGRAGRSEKEGKVILQTYDSESSVIKRIVDYDFEGFYEDEIKIRKLFNYTPFNNMLSVVISGKNELLVKKNITNLYNNIVYLLTERGIQDFDFILGPNPCSISKINSNYRWQILFKDDNIEINLLKGIIKYICITKKDIVFDKDVNISIDINPNSIL</sequence>
<evidence type="ECO:0000313" key="11">
    <source>
        <dbReference type="EMBL" id="MBU5335204.1"/>
    </source>
</evidence>
<comment type="caution">
    <text evidence="11">The sequence shown here is derived from an EMBL/GenBank/DDBJ whole genome shotgun (WGS) entry which is preliminary data.</text>
</comment>
<keyword evidence="8" id="KW-0347">Helicase</keyword>
<dbReference type="PANTHER" id="PTHR30580:SF0">
    <property type="entry name" value="PRIMOSOMAL PROTEIN N"/>
    <property type="match status" value="1"/>
</dbReference>
<feature type="domain" description="Helicase ATP-binding" evidence="9">
    <location>
        <begin position="327"/>
        <end position="493"/>
    </location>
</feature>
<keyword evidence="8 11" id="KW-0378">Hydrolase</keyword>
<evidence type="ECO:0000313" key="12">
    <source>
        <dbReference type="Proteomes" id="UP001196301"/>
    </source>
</evidence>
<dbReference type="GO" id="GO:0016787">
    <property type="term" value="F:hydrolase activity"/>
    <property type="evidence" value="ECO:0007669"/>
    <property type="project" value="UniProtKB-KW"/>
</dbReference>
<dbReference type="InterPro" id="IPR014001">
    <property type="entry name" value="Helicase_ATP-bd"/>
</dbReference>
<dbReference type="SMART" id="SM00490">
    <property type="entry name" value="HELICc"/>
    <property type="match status" value="1"/>
</dbReference>
<evidence type="ECO:0000259" key="9">
    <source>
        <dbReference type="PROSITE" id="PS51192"/>
    </source>
</evidence>
<dbReference type="EC" id="5.6.2.4" evidence="8"/>
<dbReference type="PROSITE" id="PS51192">
    <property type="entry name" value="HELICASE_ATP_BIND_1"/>
    <property type="match status" value="1"/>
</dbReference>
<evidence type="ECO:0000256" key="4">
    <source>
        <dbReference type="ARBA" id="ARBA00022741"/>
    </source>
</evidence>
<feature type="binding site" evidence="8">
    <location>
        <position position="567"/>
    </location>
    <ligand>
        <name>Zn(2+)</name>
        <dbReference type="ChEBI" id="CHEBI:29105"/>
        <label>2</label>
    </ligand>
</feature>
<organism evidence="11 12">
    <name type="scientific">Intestinibacter bartlettii</name>
    <dbReference type="NCBI Taxonomy" id="261299"/>
    <lineage>
        <taxon>Bacteria</taxon>
        <taxon>Bacillati</taxon>
        <taxon>Bacillota</taxon>
        <taxon>Clostridia</taxon>
        <taxon>Peptostreptococcales</taxon>
        <taxon>Peptostreptococcaceae</taxon>
        <taxon>Intestinibacter</taxon>
    </lineage>
</organism>
<dbReference type="EMBL" id="JAHLOQ010000003">
    <property type="protein sequence ID" value="MBU5335204.1"/>
    <property type="molecule type" value="Genomic_DNA"/>
</dbReference>
<dbReference type="Proteomes" id="UP001196301">
    <property type="component" value="Unassembled WGS sequence"/>
</dbReference>
<keyword evidence="1 8" id="KW-0639">Primosome</keyword>
<dbReference type="Pfam" id="PF18074">
    <property type="entry name" value="PriA_C"/>
    <property type="match status" value="1"/>
</dbReference>
<evidence type="ECO:0000256" key="2">
    <source>
        <dbReference type="ARBA" id="ARBA00022705"/>
    </source>
</evidence>
<keyword evidence="6 8" id="KW-0067">ATP-binding</keyword>